<accession>A0ABT9AA17</accession>
<dbReference type="InterPro" id="IPR029058">
    <property type="entry name" value="AB_hydrolase_fold"/>
</dbReference>
<comment type="caution">
    <text evidence="2">The sequence shown here is derived from an EMBL/GenBank/DDBJ whole genome shotgun (WGS) entry which is preliminary data.</text>
</comment>
<keyword evidence="2" id="KW-0378">Hydrolase</keyword>
<dbReference type="InterPro" id="IPR050266">
    <property type="entry name" value="AB_hydrolase_sf"/>
</dbReference>
<dbReference type="EMBL" id="JAUQSX010000003">
    <property type="protein sequence ID" value="MDO7846050.1"/>
    <property type="molecule type" value="Genomic_DNA"/>
</dbReference>
<dbReference type="PANTHER" id="PTHR43798">
    <property type="entry name" value="MONOACYLGLYCEROL LIPASE"/>
    <property type="match status" value="1"/>
</dbReference>
<proteinExistence type="predicted"/>
<dbReference type="SUPFAM" id="SSF53474">
    <property type="entry name" value="alpha/beta-Hydrolases"/>
    <property type="match status" value="1"/>
</dbReference>
<evidence type="ECO:0000313" key="2">
    <source>
        <dbReference type="EMBL" id="MDO7846050.1"/>
    </source>
</evidence>
<dbReference type="GO" id="GO:0016787">
    <property type="term" value="F:hydrolase activity"/>
    <property type="evidence" value="ECO:0007669"/>
    <property type="project" value="UniProtKB-KW"/>
</dbReference>
<keyword evidence="3" id="KW-1185">Reference proteome</keyword>
<gene>
    <name evidence="2" type="ORF">Q5H92_06770</name>
</gene>
<feature type="domain" description="AB hydrolase-1" evidence="1">
    <location>
        <begin position="3"/>
        <end position="117"/>
    </location>
</feature>
<evidence type="ECO:0000259" key="1">
    <source>
        <dbReference type="Pfam" id="PF00561"/>
    </source>
</evidence>
<dbReference type="PANTHER" id="PTHR43798:SF33">
    <property type="entry name" value="HYDROLASE, PUTATIVE (AFU_ORTHOLOGUE AFUA_2G14860)-RELATED"/>
    <property type="match status" value="1"/>
</dbReference>
<dbReference type="Pfam" id="PF00561">
    <property type="entry name" value="Abhydrolase_1"/>
    <property type="match status" value="1"/>
</dbReference>
<name>A0ABT9AA17_9BACT</name>
<dbReference type="InterPro" id="IPR000073">
    <property type="entry name" value="AB_hydrolase_1"/>
</dbReference>
<dbReference type="RefSeq" id="WP_305010740.1">
    <property type="nucleotide sequence ID" value="NZ_JAUQSX010000003.1"/>
</dbReference>
<organism evidence="2 3">
    <name type="scientific">Hymenobacter mellowenesis</name>
    <dbReference type="NCBI Taxonomy" id="3063995"/>
    <lineage>
        <taxon>Bacteria</taxon>
        <taxon>Pseudomonadati</taxon>
        <taxon>Bacteroidota</taxon>
        <taxon>Cytophagia</taxon>
        <taxon>Cytophagales</taxon>
        <taxon>Hymenobacteraceae</taxon>
        <taxon>Hymenobacter</taxon>
    </lineage>
</organism>
<sequence length="231" mass="24639">MKPTLLLLHGALGSPATLEPLAALLAADFTVKSFAFAGHGGRVVDLAAFTLPHYAEEVRAFLKAHETRPAHVFGYSMGGYAALLAAHREPARFASITTLGTKLDWSPESAAAETRLLDPEKMTAKVPAFVEMLRQRHAPADWAAVVHGVASLMTAAGATPPLADADFAALRLPVQVLMGDGDLTPERGNASQLLAEQLPLGRYEVLPNTPHPIERVDIAGLANRIRRFALS</sequence>
<evidence type="ECO:0000313" key="3">
    <source>
        <dbReference type="Proteomes" id="UP001167796"/>
    </source>
</evidence>
<dbReference type="Proteomes" id="UP001167796">
    <property type="component" value="Unassembled WGS sequence"/>
</dbReference>
<dbReference type="Gene3D" id="3.40.50.1820">
    <property type="entry name" value="alpha/beta hydrolase"/>
    <property type="match status" value="1"/>
</dbReference>
<reference evidence="2" key="1">
    <citation type="submission" date="2023-07" db="EMBL/GenBank/DDBJ databases">
        <authorList>
            <person name="Kim M.K."/>
        </authorList>
    </citation>
    <scope>NUCLEOTIDE SEQUENCE</scope>
    <source>
        <strain evidence="2">M29</strain>
    </source>
</reference>
<protein>
    <submittedName>
        <fullName evidence="2">Alpha/beta hydrolase</fullName>
    </submittedName>
</protein>